<dbReference type="InterPro" id="IPR038257">
    <property type="entry name" value="CRISPR-assoc_Cas3_HD_sf"/>
</dbReference>
<reference evidence="11" key="1">
    <citation type="submission" date="2016-10" db="EMBL/GenBank/DDBJ databases">
        <authorList>
            <person name="Varghese N."/>
            <person name="Submissions S."/>
        </authorList>
    </citation>
    <scope>NUCLEOTIDE SEQUENCE [LARGE SCALE GENOMIC DNA]</scope>
    <source>
        <strain evidence="11">ATCC 25963</strain>
    </source>
</reference>
<dbReference type="EMBL" id="FOMX01000132">
    <property type="protein sequence ID" value="SFF49465.1"/>
    <property type="molecule type" value="Genomic_DNA"/>
</dbReference>
<evidence type="ECO:0000256" key="6">
    <source>
        <dbReference type="ARBA" id="ARBA00022806"/>
    </source>
</evidence>
<keyword evidence="4" id="KW-0547">Nucleotide-binding</keyword>
<protein>
    <submittedName>
        <fullName evidence="10">CRISPR-associated endonuclease/helicase Cas3</fullName>
    </submittedName>
</protein>
<evidence type="ECO:0000313" key="11">
    <source>
        <dbReference type="Proteomes" id="UP000199400"/>
    </source>
</evidence>
<dbReference type="SUPFAM" id="SSF52540">
    <property type="entry name" value="P-loop containing nucleoside triphosphate hydrolases"/>
    <property type="match status" value="1"/>
</dbReference>
<comment type="similarity">
    <text evidence="2">In the central section; belongs to the CRISPR-associated helicase Cas3 family.</text>
</comment>
<dbReference type="AlphaFoldDB" id="A0A1I2J446"/>
<dbReference type="SMART" id="SM00490">
    <property type="entry name" value="HELICc"/>
    <property type="match status" value="1"/>
</dbReference>
<feature type="domain" description="HD Cas3-type" evidence="9">
    <location>
        <begin position="468"/>
        <end position="677"/>
    </location>
</feature>
<dbReference type="GO" id="GO:0016787">
    <property type="term" value="F:hydrolase activity"/>
    <property type="evidence" value="ECO:0007669"/>
    <property type="project" value="UniProtKB-KW"/>
</dbReference>
<keyword evidence="10" id="KW-0255">Endonuclease</keyword>
<keyword evidence="10" id="KW-0540">Nuclease</keyword>
<keyword evidence="11" id="KW-1185">Reference proteome</keyword>
<evidence type="ECO:0000256" key="8">
    <source>
        <dbReference type="ARBA" id="ARBA00023118"/>
    </source>
</evidence>
<sequence>MGGAVEHGWDLHPERDVVLVGTQDQLLSRALARGYAMSRYRWPWHFALLHNDCLWVIDEVQLMGVGLTTTAQLQGLRERLGTALDARTLWMSATLAEGSLATVDLRERPLTTLGLGDADRRAPGLARRLRAHKRLVRSDIRVTKKDPGTQALAAEVLAAHQDGTLTLVVVNRVARAQALFEALRRRASGRVALIHSRFRPADRAAHQAPVLQPADDRPWTGILVATQAIEAGVDLDARLLFTELASWSSLVQRFGRCNRAGEYERAEVRWIDVPDELAAPYTSEALNHARTRLAALADVGPEALSGLPRDVAAPTPPALRRRDLLELFDTQPDLAGHDLDIARFVRDSDDVDVQLAFRMWPGDHDGAPPPADSPALHERELVRVGVVALRDFLKKAGRAAAFRWSSEDGAWHLEERPVPGMTLLLPLHVGGYDPALGWTGDPAHRANDLRPSSGQPEDHDAADRWTAGCRDYVLLSRHAQDVAEELRALADAFGGEHPWELLERAARWHDLGKVHPAFQRMLLANLPAGDLRHAGGPWAKSDQPRGARCERRGFRHELASALAYLVHHPDDDLGAYLVAAHHGKVRLSIRPCPNEQPPAEPGRRFARGVWDGEPMPGADLGGGVLASPVTLRLDAMELGAHGDQPSWQSRVLALRDRLGPFRLAFYETLIRVADARGTMRHQPEESMDA</sequence>
<dbReference type="RefSeq" id="WP_100793615.1">
    <property type="nucleotide sequence ID" value="NZ_FOMX01000132.1"/>
</dbReference>
<evidence type="ECO:0000256" key="5">
    <source>
        <dbReference type="ARBA" id="ARBA00022801"/>
    </source>
</evidence>
<dbReference type="Pfam" id="PF22590">
    <property type="entry name" value="Cas3-like_C_2"/>
    <property type="match status" value="1"/>
</dbReference>
<evidence type="ECO:0000259" key="9">
    <source>
        <dbReference type="PROSITE" id="PS51643"/>
    </source>
</evidence>
<dbReference type="Proteomes" id="UP000199400">
    <property type="component" value="Unassembled WGS sequence"/>
</dbReference>
<dbReference type="InterPro" id="IPR006483">
    <property type="entry name" value="CRISPR-assoc_Cas3_HD"/>
</dbReference>
<dbReference type="STRING" id="54.SAMN02745121_09179"/>
<dbReference type="GO" id="GO:0005524">
    <property type="term" value="F:ATP binding"/>
    <property type="evidence" value="ECO:0007669"/>
    <property type="project" value="UniProtKB-KW"/>
</dbReference>
<dbReference type="NCBIfam" id="TIGR01596">
    <property type="entry name" value="cas3_HD"/>
    <property type="match status" value="1"/>
</dbReference>
<dbReference type="GO" id="GO:0046872">
    <property type="term" value="F:metal ion binding"/>
    <property type="evidence" value="ECO:0007669"/>
    <property type="project" value="UniProtKB-KW"/>
</dbReference>
<organism evidence="10 11">
    <name type="scientific">Nannocystis exedens</name>
    <dbReference type="NCBI Taxonomy" id="54"/>
    <lineage>
        <taxon>Bacteria</taxon>
        <taxon>Pseudomonadati</taxon>
        <taxon>Myxococcota</taxon>
        <taxon>Polyangia</taxon>
        <taxon>Nannocystales</taxon>
        <taxon>Nannocystaceae</taxon>
        <taxon>Nannocystis</taxon>
    </lineage>
</organism>
<dbReference type="InterPro" id="IPR054712">
    <property type="entry name" value="Cas3-like_dom"/>
</dbReference>
<dbReference type="Gene3D" id="3.40.50.300">
    <property type="entry name" value="P-loop containing nucleotide triphosphate hydrolases"/>
    <property type="match status" value="1"/>
</dbReference>
<keyword evidence="5" id="KW-0378">Hydrolase</keyword>
<dbReference type="InterPro" id="IPR001650">
    <property type="entry name" value="Helicase_C-like"/>
</dbReference>
<dbReference type="Gene3D" id="1.10.3210.30">
    <property type="match status" value="1"/>
</dbReference>
<dbReference type="InterPro" id="IPR027417">
    <property type="entry name" value="P-loop_NTPase"/>
</dbReference>
<dbReference type="GO" id="GO:0004519">
    <property type="term" value="F:endonuclease activity"/>
    <property type="evidence" value="ECO:0007669"/>
    <property type="project" value="UniProtKB-KW"/>
</dbReference>
<keyword evidence="7" id="KW-0067">ATP-binding</keyword>
<keyword evidence="8" id="KW-0051">Antiviral defense</keyword>
<name>A0A1I2J446_9BACT</name>
<evidence type="ECO:0000256" key="7">
    <source>
        <dbReference type="ARBA" id="ARBA00022840"/>
    </source>
</evidence>
<accession>A0A1I2J446</accession>
<dbReference type="GO" id="GO:0051607">
    <property type="term" value="P:defense response to virus"/>
    <property type="evidence" value="ECO:0007669"/>
    <property type="project" value="UniProtKB-KW"/>
</dbReference>
<proteinExistence type="inferred from homology"/>
<dbReference type="PROSITE" id="PS51643">
    <property type="entry name" value="HD_CAS3"/>
    <property type="match status" value="1"/>
</dbReference>
<dbReference type="Pfam" id="PF18019">
    <property type="entry name" value="Cas3_HD"/>
    <property type="match status" value="1"/>
</dbReference>
<keyword evidence="6 10" id="KW-0347">Helicase</keyword>
<comment type="similarity">
    <text evidence="1">In the N-terminal section; belongs to the CRISPR-associated nuclease Cas3-HD family.</text>
</comment>
<evidence type="ECO:0000256" key="4">
    <source>
        <dbReference type="ARBA" id="ARBA00022741"/>
    </source>
</evidence>
<gene>
    <name evidence="10" type="ORF">SAMN02745121_09179</name>
</gene>
<evidence type="ECO:0000256" key="2">
    <source>
        <dbReference type="ARBA" id="ARBA00009046"/>
    </source>
</evidence>
<keyword evidence="3" id="KW-0479">Metal-binding</keyword>
<evidence type="ECO:0000256" key="1">
    <source>
        <dbReference type="ARBA" id="ARBA00006847"/>
    </source>
</evidence>
<dbReference type="GO" id="GO:0004386">
    <property type="term" value="F:helicase activity"/>
    <property type="evidence" value="ECO:0007669"/>
    <property type="project" value="UniProtKB-KW"/>
</dbReference>
<evidence type="ECO:0000256" key="3">
    <source>
        <dbReference type="ARBA" id="ARBA00022723"/>
    </source>
</evidence>
<evidence type="ECO:0000313" key="10">
    <source>
        <dbReference type="EMBL" id="SFF49465.1"/>
    </source>
</evidence>